<organism evidence="2 3">
    <name type="scientific">Oceanidesulfovibrio indonesiensis</name>
    <dbReference type="NCBI Taxonomy" id="54767"/>
    <lineage>
        <taxon>Bacteria</taxon>
        <taxon>Pseudomonadati</taxon>
        <taxon>Thermodesulfobacteriota</taxon>
        <taxon>Desulfovibrionia</taxon>
        <taxon>Desulfovibrionales</taxon>
        <taxon>Desulfovibrionaceae</taxon>
        <taxon>Oceanidesulfovibrio</taxon>
    </lineage>
</organism>
<feature type="non-terminal residue" evidence="2">
    <location>
        <position position="1"/>
    </location>
</feature>
<dbReference type="AlphaFoldDB" id="A0A7M3MAB4"/>
<comment type="caution">
    <text evidence="2">The sequence shown here is derived from an EMBL/GenBank/DDBJ whole genome shotgun (WGS) entry which is preliminary data.</text>
</comment>
<proteinExistence type="predicted"/>
<dbReference type="GO" id="GO:0015074">
    <property type="term" value="P:DNA integration"/>
    <property type="evidence" value="ECO:0007669"/>
    <property type="project" value="InterPro"/>
</dbReference>
<reference evidence="2 3" key="1">
    <citation type="submission" date="2018-06" db="EMBL/GenBank/DDBJ databases">
        <title>Complete genome of Desulfovibrio indonesiensis P37SLT.</title>
        <authorList>
            <person name="Crispim J.S."/>
            <person name="Vidigal P.M.P."/>
            <person name="Silva L.C.F."/>
            <person name="Laguardia C.N."/>
            <person name="Araujo L.C."/>
            <person name="Dias R.S."/>
            <person name="Sousa M.P."/>
            <person name="Paula S.O."/>
            <person name="Silva C."/>
        </authorList>
    </citation>
    <scope>NUCLEOTIDE SEQUENCE [LARGE SCALE GENOMIC DNA]</scope>
    <source>
        <strain evidence="2 3">P37SLT</strain>
    </source>
</reference>
<dbReference type="Proteomes" id="UP000448292">
    <property type="component" value="Unassembled WGS sequence"/>
</dbReference>
<name>A0A7M3MAB4_9BACT</name>
<keyword evidence="3" id="KW-1185">Reference proteome</keyword>
<feature type="domain" description="Integrase catalytic" evidence="1">
    <location>
        <begin position="2"/>
        <end position="29"/>
    </location>
</feature>
<dbReference type="InterPro" id="IPR001584">
    <property type="entry name" value="Integrase_cat-core"/>
</dbReference>
<evidence type="ECO:0000259" key="1">
    <source>
        <dbReference type="Pfam" id="PF13683"/>
    </source>
</evidence>
<dbReference type="EMBL" id="QMIE01000047">
    <property type="protein sequence ID" value="TVM13185.1"/>
    <property type="molecule type" value="Genomic_DNA"/>
</dbReference>
<dbReference type="RefSeq" id="WP_144304659.1">
    <property type="nucleotide sequence ID" value="NZ_QMIE01000047.1"/>
</dbReference>
<dbReference type="SUPFAM" id="SSF53098">
    <property type="entry name" value="Ribonuclease H-like"/>
    <property type="match status" value="1"/>
</dbReference>
<dbReference type="InterPro" id="IPR012337">
    <property type="entry name" value="RNaseH-like_sf"/>
</dbReference>
<dbReference type="OrthoDB" id="9766656at2"/>
<evidence type="ECO:0000313" key="2">
    <source>
        <dbReference type="EMBL" id="TVM13185.1"/>
    </source>
</evidence>
<accession>A0A7M3MAB4</accession>
<protein>
    <recommendedName>
        <fullName evidence="1">Integrase catalytic domain-containing protein</fullName>
    </recommendedName>
</protein>
<evidence type="ECO:0000313" key="3">
    <source>
        <dbReference type="Proteomes" id="UP000448292"/>
    </source>
</evidence>
<gene>
    <name evidence="2" type="ORF">DPQ33_18350</name>
</gene>
<sequence>GSQARKVLAEWFHFYNWHRPHSTFDGQRPMDIYRAERPEGGGHAPLPLLALNAA</sequence>
<dbReference type="Pfam" id="PF13683">
    <property type="entry name" value="rve_3"/>
    <property type="match status" value="1"/>
</dbReference>